<dbReference type="Proteomes" id="UP000077701">
    <property type="component" value="Unassembled WGS sequence"/>
</dbReference>
<evidence type="ECO:0000313" key="1">
    <source>
        <dbReference type="EMBL" id="GAT67042.1"/>
    </source>
</evidence>
<keyword evidence="2" id="KW-1185">Reference proteome</keyword>
<dbReference type="EMBL" id="BDCX01000006">
    <property type="protein sequence ID" value="GAT67042.1"/>
    <property type="molecule type" value="Genomic_DNA"/>
</dbReference>
<name>A0A171CPX9_9ACTN</name>
<organism evidence="1 2">
    <name type="scientific">Planomonospora sphaerica</name>
    <dbReference type="NCBI Taxonomy" id="161355"/>
    <lineage>
        <taxon>Bacteria</taxon>
        <taxon>Bacillati</taxon>
        <taxon>Actinomycetota</taxon>
        <taxon>Actinomycetes</taxon>
        <taxon>Streptosporangiales</taxon>
        <taxon>Streptosporangiaceae</taxon>
        <taxon>Planomonospora</taxon>
    </lineage>
</organism>
<reference evidence="1 2" key="1">
    <citation type="journal article" date="2016" name="Genome Announc.">
        <title>Draft Genome Sequence of Planomonospora sphaerica JCM9374, a Rare Actinomycete.</title>
        <authorList>
            <person name="Dohra H."/>
            <person name="Suzuki T."/>
            <person name="Inoue Y."/>
            <person name="Kodani S."/>
        </authorList>
    </citation>
    <scope>NUCLEOTIDE SEQUENCE [LARGE SCALE GENOMIC DNA]</scope>
    <source>
        <strain evidence="1 2">JCM 9374</strain>
    </source>
</reference>
<sequence length="134" mass="15094">MSIDGIRVVLRALAEVRDDEFYSLYVLASRGQPKPFPQIEFRIRQVAESADVRVVVHVEAGSPDGTRLGWALTVTTRGDLLIVEGCVEMLAPEDEQWHEVFERSAKTSDPREADDLTRAFAAEICSRRERLVHA</sequence>
<reference evidence="2" key="2">
    <citation type="submission" date="2016-04" db="EMBL/GenBank/DDBJ databases">
        <title>Planomonospora sphaerica JCM9374 whole genome shotgun sequence.</title>
        <authorList>
            <person name="Suzuki T."/>
            <person name="Dohra H."/>
            <person name="Kodani S."/>
        </authorList>
    </citation>
    <scope>NUCLEOTIDE SEQUENCE [LARGE SCALE GENOMIC DNA]</scope>
    <source>
        <strain evidence="2">JCM 9374</strain>
    </source>
</reference>
<comment type="caution">
    <text evidence="1">The sequence shown here is derived from an EMBL/GenBank/DDBJ whole genome shotgun (WGS) entry which is preliminary data.</text>
</comment>
<proteinExistence type="predicted"/>
<dbReference type="AlphaFoldDB" id="A0A171CPX9"/>
<protein>
    <submittedName>
        <fullName evidence="1">Uncharacterized protein</fullName>
    </submittedName>
</protein>
<gene>
    <name evidence="1" type="ORF">PS9374_02695</name>
</gene>
<dbReference type="RefSeq" id="WP_068897159.1">
    <property type="nucleotide sequence ID" value="NZ_BDCX01000006.1"/>
</dbReference>
<evidence type="ECO:0000313" key="2">
    <source>
        <dbReference type="Proteomes" id="UP000077701"/>
    </source>
</evidence>
<accession>A0A171CPX9</accession>